<evidence type="ECO:0000313" key="9">
    <source>
        <dbReference type="Proteomes" id="UP000316621"/>
    </source>
</evidence>
<dbReference type="PROSITE" id="PS50600">
    <property type="entry name" value="ULP_PROTEASE"/>
    <property type="match status" value="1"/>
</dbReference>
<evidence type="ECO:0000256" key="1">
    <source>
        <dbReference type="ARBA" id="ARBA00005234"/>
    </source>
</evidence>
<dbReference type="InterPro" id="IPR057375">
    <property type="entry name" value="ULP2A/B_PH"/>
</dbReference>
<dbReference type="FunFam" id="3.30.310.130:FF:000006">
    <property type="entry name" value="Probable ubiquitin-like-specific protease 2B"/>
    <property type="match status" value="1"/>
</dbReference>
<protein>
    <recommendedName>
        <fullName evidence="7">Ubiquitin-like protease family profile domain-containing protein</fullName>
    </recommendedName>
</protein>
<dbReference type="Pfam" id="PF02902">
    <property type="entry name" value="Peptidase_C48"/>
    <property type="match status" value="1"/>
</dbReference>
<reference evidence="8 9" key="1">
    <citation type="journal article" date="2018" name="Science">
        <title>The opium poppy genome and morphinan production.</title>
        <authorList>
            <person name="Guo L."/>
            <person name="Winzer T."/>
            <person name="Yang X."/>
            <person name="Li Y."/>
            <person name="Ning Z."/>
            <person name="He Z."/>
            <person name="Teodor R."/>
            <person name="Lu Y."/>
            <person name="Bowser T.A."/>
            <person name="Graham I.A."/>
            <person name="Ye K."/>
        </authorList>
    </citation>
    <scope>NUCLEOTIDE SEQUENCE [LARGE SCALE GENOMIC DNA]</scope>
    <source>
        <strain evidence="9">cv. HN1</strain>
        <tissue evidence="8">Leaves</tissue>
    </source>
</reference>
<dbReference type="GO" id="GO:0006508">
    <property type="term" value="P:proteolysis"/>
    <property type="evidence" value="ECO:0007669"/>
    <property type="project" value="UniProtKB-KW"/>
</dbReference>
<feature type="compositionally biased region" description="Basic and acidic residues" evidence="6">
    <location>
        <begin position="798"/>
        <end position="814"/>
    </location>
</feature>
<keyword evidence="4" id="KW-0378">Hydrolase</keyword>
<feature type="region of interest" description="Disordered" evidence="6">
    <location>
        <begin position="71"/>
        <end position="107"/>
    </location>
</feature>
<feature type="compositionally biased region" description="Basic and acidic residues" evidence="6">
    <location>
        <begin position="779"/>
        <end position="791"/>
    </location>
</feature>
<dbReference type="SUPFAM" id="SSF54001">
    <property type="entry name" value="Cysteine proteinases"/>
    <property type="match status" value="1"/>
</dbReference>
<feature type="region of interest" description="Disordered" evidence="6">
    <location>
        <begin position="761"/>
        <end position="814"/>
    </location>
</feature>
<dbReference type="Gramene" id="RZC45229">
    <property type="protein sequence ID" value="RZC45229"/>
    <property type="gene ID" value="C5167_038174"/>
</dbReference>
<sequence>MKRKSSEKKGVDVYSFSEDDAKIEHESKTNMKKYQNSFINFNDKIKKAIKDTSPITKYTFLQAFSREPKYAQVGTSEPSIVEVDSSHSGHKGRRKSNSGDKHEIKSLKARATLTEDSFTKERISGLNDILVADTSGSGQIVLSSSDSDDSANIFHEGSSASSCQVKDSSLGVPSAGKLQNDSLEVMSDDEICIRQSSPQIRSSVIGENEGYLEDSSSDHNSSESDRENINMEVTVSPDLLKYEDKHGKRTCSESLLTFSHSCIKLECTNSYGKRESFSSEWAISQVFSIESQWFLPVQTALVKICIRPITEKDEDVNDDPGLLELQFAVFDTCWLEKHERIYSLDARYRALWKLALDNDTWEVGFSGESSSSSSKHYSPNIDEHFEGVIYPQGDPDAVIITKRDIELLQPMRFLNDTIIDFYIKYLKNMIPPEDGHRFHFFNSFFFRKLADLDQDLPSAYQGREAFQRVRKWTRKVNLFEKDYIFIPINFHHHWSLIIICHPGEVAKSKGEDVDNPIKVPCILHMNSIEGSHRGIMKVIQSYLWEEWNERTAGASEDCLSKFHNLRFVNLEVPQQENSYDCGLFLLHYVECFLQEAPVNFSLFDIAKDSTFLNVNWFVPAEASRKRSVIIDLINELAENRGRGHTATTNNEQHDLPVGNTENDSGQDRGIALVSEAGTSGRTFHADSSFSIAGLRIENELRVPNAGSFTEAEYRTDSFQQLNGIASLLQENDEQIANAPPAEIDSQPLEVALYDEVEVSVEQEEDENEGYNMETSSLGSHDEIESGTDLHHLPTNNSKEQEVSEKRRSVSPEDGRCIAGIPAAASSHERPEDLIAEDSQEVNTMMVENVRCMVGSPAHERLEDRIVEDSQEVNMTMGENVVCIVGNPAHERLEDRIVEDSQEVDMVMADSVLV</sequence>
<feature type="domain" description="Ubiquitin-like protease family profile" evidence="7">
    <location>
        <begin position="398"/>
        <end position="592"/>
    </location>
</feature>
<dbReference type="Pfam" id="PF25352">
    <property type="entry name" value="PH_ULP"/>
    <property type="match status" value="1"/>
</dbReference>
<name>A0A4Y7ICW0_PAPSO</name>
<proteinExistence type="inferred from homology"/>
<evidence type="ECO:0000256" key="4">
    <source>
        <dbReference type="ARBA" id="ARBA00022801"/>
    </source>
</evidence>
<organism evidence="8 9">
    <name type="scientific">Papaver somniferum</name>
    <name type="common">Opium poppy</name>
    <dbReference type="NCBI Taxonomy" id="3469"/>
    <lineage>
        <taxon>Eukaryota</taxon>
        <taxon>Viridiplantae</taxon>
        <taxon>Streptophyta</taxon>
        <taxon>Embryophyta</taxon>
        <taxon>Tracheophyta</taxon>
        <taxon>Spermatophyta</taxon>
        <taxon>Magnoliopsida</taxon>
        <taxon>Ranunculales</taxon>
        <taxon>Papaveraceae</taxon>
        <taxon>Papaveroideae</taxon>
        <taxon>Papaver</taxon>
    </lineage>
</organism>
<evidence type="ECO:0000313" key="8">
    <source>
        <dbReference type="EMBL" id="RZC45229.1"/>
    </source>
</evidence>
<dbReference type="Gene3D" id="3.30.310.130">
    <property type="entry name" value="Ubiquitin-related"/>
    <property type="match status" value="1"/>
</dbReference>
<dbReference type="Gene3D" id="1.10.418.20">
    <property type="match status" value="1"/>
</dbReference>
<keyword evidence="9" id="KW-1185">Reference proteome</keyword>
<dbReference type="PANTHER" id="PTHR47764:SF2">
    <property type="entry name" value="UBIQUITIN-LIKE PROTEASE FAMILY PROFILE DOMAIN-CONTAINING PROTEIN"/>
    <property type="match status" value="1"/>
</dbReference>
<comment type="similarity">
    <text evidence="1">Belongs to the peptidase C48 family.</text>
</comment>
<accession>A0A4Y7ICW0</accession>
<keyword evidence="3" id="KW-0833">Ubl conjugation pathway</keyword>
<evidence type="ECO:0000256" key="6">
    <source>
        <dbReference type="SAM" id="MobiDB-lite"/>
    </source>
</evidence>
<comment type="function">
    <text evidence="5">Protease that catalyzes two essential functions in the SUMO pathway: processing of full-length SUMOs to their mature forms and deconjugation of SUMO from targeted proteins.</text>
</comment>
<evidence type="ECO:0000256" key="5">
    <source>
        <dbReference type="ARBA" id="ARBA00057729"/>
    </source>
</evidence>
<feature type="compositionally biased region" description="Basic and acidic residues" evidence="6">
    <location>
        <begin position="216"/>
        <end position="229"/>
    </location>
</feature>
<feature type="compositionally biased region" description="Basic and acidic residues" evidence="6">
    <location>
        <begin position="97"/>
        <end position="106"/>
    </location>
</feature>
<feature type="region of interest" description="Disordered" evidence="6">
    <location>
        <begin position="204"/>
        <end position="230"/>
    </location>
</feature>
<dbReference type="InterPro" id="IPR003653">
    <property type="entry name" value="Peptidase_C48_C"/>
</dbReference>
<keyword evidence="2" id="KW-0645">Protease</keyword>
<dbReference type="GO" id="GO:0008234">
    <property type="term" value="F:cysteine-type peptidase activity"/>
    <property type="evidence" value="ECO:0007669"/>
    <property type="project" value="InterPro"/>
</dbReference>
<evidence type="ECO:0000256" key="2">
    <source>
        <dbReference type="ARBA" id="ARBA00022670"/>
    </source>
</evidence>
<gene>
    <name evidence="8" type="ORF">C5167_038174</name>
</gene>
<dbReference type="STRING" id="3469.A0A4Y7ICW0"/>
<dbReference type="EMBL" id="CM010715">
    <property type="protein sequence ID" value="RZC45229.1"/>
    <property type="molecule type" value="Genomic_DNA"/>
</dbReference>
<dbReference type="Proteomes" id="UP000316621">
    <property type="component" value="Chromosome 1"/>
</dbReference>
<feature type="region of interest" description="Disordered" evidence="6">
    <location>
        <begin position="642"/>
        <end position="665"/>
    </location>
</feature>
<dbReference type="InterPro" id="IPR038765">
    <property type="entry name" value="Papain-like_cys_pep_sf"/>
</dbReference>
<evidence type="ECO:0000259" key="7">
    <source>
        <dbReference type="PROSITE" id="PS50600"/>
    </source>
</evidence>
<dbReference type="AlphaFoldDB" id="A0A4Y7ICW0"/>
<evidence type="ECO:0000256" key="3">
    <source>
        <dbReference type="ARBA" id="ARBA00022786"/>
    </source>
</evidence>
<dbReference type="PANTHER" id="PTHR47764">
    <property type="entry name" value="UBIQUITIN-LIKE-SPECIFIC PROTEASE 2B-RELATED"/>
    <property type="match status" value="1"/>
</dbReference>